<dbReference type="EMBL" id="JASBAO010000001">
    <property type="protein sequence ID" value="MDI2091435.1"/>
    <property type="molecule type" value="Genomic_DNA"/>
</dbReference>
<keyword evidence="2" id="KW-1185">Reference proteome</keyword>
<proteinExistence type="predicted"/>
<dbReference type="Proteomes" id="UP001431634">
    <property type="component" value="Unassembled WGS sequence"/>
</dbReference>
<evidence type="ECO:0000313" key="2">
    <source>
        <dbReference type="Proteomes" id="UP001431634"/>
    </source>
</evidence>
<dbReference type="RefSeq" id="WP_281448527.1">
    <property type="nucleotide sequence ID" value="NZ_JASBAO010000001.1"/>
</dbReference>
<organism evidence="1 2">
    <name type="scientific">Commensalibacter oyaizuii</name>
    <dbReference type="NCBI Taxonomy" id="3043873"/>
    <lineage>
        <taxon>Bacteria</taxon>
        <taxon>Pseudomonadati</taxon>
        <taxon>Pseudomonadota</taxon>
        <taxon>Alphaproteobacteria</taxon>
        <taxon>Acetobacterales</taxon>
        <taxon>Acetobacteraceae</taxon>
    </lineage>
</organism>
<gene>
    <name evidence="1" type="ORF">QJV27_08640</name>
</gene>
<reference evidence="1" key="1">
    <citation type="submission" date="2023-05" db="EMBL/GenBank/DDBJ databases">
        <title>Whole genome sequence of Commensalibacter sp.</title>
        <authorList>
            <person name="Charoenyingcharoen P."/>
            <person name="Yukphan P."/>
        </authorList>
    </citation>
    <scope>NUCLEOTIDE SEQUENCE</scope>
    <source>
        <strain evidence="1">TBRC 16381</strain>
    </source>
</reference>
<name>A0ABT6Q337_9PROT</name>
<accession>A0ABT6Q337</accession>
<comment type="caution">
    <text evidence="1">The sequence shown here is derived from an EMBL/GenBank/DDBJ whole genome shotgun (WGS) entry which is preliminary data.</text>
</comment>
<sequence>MPRPDHSFCIENGMAGGTEPNAQIKQTWQIIHSQTPKKIITFGGDCLISLAHFA</sequence>
<evidence type="ECO:0000313" key="1">
    <source>
        <dbReference type="EMBL" id="MDI2091435.1"/>
    </source>
</evidence>
<protein>
    <submittedName>
        <fullName evidence="1">Uncharacterized protein</fullName>
    </submittedName>
</protein>